<feature type="domain" description="FAS1" evidence="1">
    <location>
        <begin position="26"/>
        <end position="159"/>
    </location>
</feature>
<accession>A0AAP2G4Z2</accession>
<dbReference type="Gene3D" id="2.30.180.10">
    <property type="entry name" value="FAS1 domain"/>
    <property type="match status" value="2"/>
</dbReference>
<dbReference type="PANTHER" id="PTHR10900">
    <property type="entry name" value="PERIOSTIN-RELATED"/>
    <property type="match status" value="1"/>
</dbReference>
<dbReference type="SMART" id="SM00554">
    <property type="entry name" value="FAS1"/>
    <property type="match status" value="2"/>
</dbReference>
<reference evidence="2 3" key="1">
    <citation type="submission" date="2021-05" db="EMBL/GenBank/DDBJ databases">
        <authorList>
            <person name="Zhang Z.D."/>
            <person name="Osman G."/>
        </authorList>
    </citation>
    <scope>NUCLEOTIDE SEQUENCE [LARGE SCALE GENOMIC DNA]</scope>
    <source>
        <strain evidence="2 3">KCTC 32217</strain>
    </source>
</reference>
<dbReference type="FunFam" id="2.30.180.10:FF:000032">
    <property type="entry name" value="Fasciclin domain-containing protein, putative"/>
    <property type="match status" value="2"/>
</dbReference>
<dbReference type="GO" id="GO:0005615">
    <property type="term" value="C:extracellular space"/>
    <property type="evidence" value="ECO:0007669"/>
    <property type="project" value="TreeGrafter"/>
</dbReference>
<dbReference type="InterPro" id="IPR036378">
    <property type="entry name" value="FAS1_dom_sf"/>
</dbReference>
<organism evidence="2 3">
    <name type="scientific">Litoribacter ruber</name>
    <dbReference type="NCBI Taxonomy" id="702568"/>
    <lineage>
        <taxon>Bacteria</taxon>
        <taxon>Pseudomonadati</taxon>
        <taxon>Bacteroidota</taxon>
        <taxon>Cytophagia</taxon>
        <taxon>Cytophagales</taxon>
        <taxon>Cyclobacteriaceae</taxon>
        <taxon>Litoribacter</taxon>
    </lineage>
</organism>
<proteinExistence type="predicted"/>
<protein>
    <submittedName>
        <fullName evidence="2">Fasciclin domain-containing protein</fullName>
    </submittedName>
</protein>
<sequence>MLAPLLTFGFVACNDTTPTDPMPDVERDIVDIVLESNDFNTLEAALVQADLVATLQGPGPFTVFAPNDAAFSAYLSDNNLEANDLLNSPALGDVLTYHVLSGAVTSGQLSAGAQGTVNGADLYLSEDPEGNWWINGNTRIIDADITASNGVIHVLDYVIVPPSQTIAEIAVDATEGDSPEFTQLVGALQRADLVGAVNDSEANYTVFAPTDAAFQALYDALGVNGYEDIPLETLTAVLTAHVVPSRAFSQDLRQGAELPTLNSDATLTVDLSALTVGGANLNADMLNILATNGVIHVINDVIVP</sequence>
<dbReference type="EMBL" id="JAHCMY010000007">
    <property type="protein sequence ID" value="MBS9525005.1"/>
    <property type="molecule type" value="Genomic_DNA"/>
</dbReference>
<dbReference type="Pfam" id="PF02469">
    <property type="entry name" value="Fasciclin"/>
    <property type="match status" value="2"/>
</dbReference>
<feature type="domain" description="FAS1" evidence="1">
    <location>
        <begin position="168"/>
        <end position="302"/>
    </location>
</feature>
<evidence type="ECO:0000313" key="2">
    <source>
        <dbReference type="EMBL" id="MBS9525005.1"/>
    </source>
</evidence>
<dbReference type="PANTHER" id="PTHR10900:SF77">
    <property type="entry name" value="FI19380P1"/>
    <property type="match status" value="1"/>
</dbReference>
<dbReference type="Proteomes" id="UP001319104">
    <property type="component" value="Unassembled WGS sequence"/>
</dbReference>
<dbReference type="InterPro" id="IPR050904">
    <property type="entry name" value="Adhesion/Biosynth-related"/>
</dbReference>
<evidence type="ECO:0000259" key="1">
    <source>
        <dbReference type="PROSITE" id="PS50213"/>
    </source>
</evidence>
<keyword evidence="3" id="KW-1185">Reference proteome</keyword>
<dbReference type="AlphaFoldDB" id="A0AAP2G4Z2"/>
<name>A0AAP2G4Z2_9BACT</name>
<dbReference type="InterPro" id="IPR000782">
    <property type="entry name" value="FAS1_domain"/>
</dbReference>
<gene>
    <name evidence="2" type="ORF">KI659_13380</name>
</gene>
<dbReference type="PROSITE" id="PS50213">
    <property type="entry name" value="FAS1"/>
    <property type="match status" value="2"/>
</dbReference>
<evidence type="ECO:0000313" key="3">
    <source>
        <dbReference type="Proteomes" id="UP001319104"/>
    </source>
</evidence>
<dbReference type="SUPFAM" id="SSF82153">
    <property type="entry name" value="FAS1 domain"/>
    <property type="match status" value="2"/>
</dbReference>
<comment type="caution">
    <text evidence="2">The sequence shown here is derived from an EMBL/GenBank/DDBJ whole genome shotgun (WGS) entry which is preliminary data.</text>
</comment>